<dbReference type="EMBL" id="CM023471">
    <property type="protein sequence ID" value="KAH7966602.1"/>
    <property type="molecule type" value="Genomic_DNA"/>
</dbReference>
<evidence type="ECO:0000313" key="2">
    <source>
        <dbReference type="Proteomes" id="UP000821865"/>
    </source>
</evidence>
<protein>
    <submittedName>
        <fullName evidence="1">Uncharacterized protein</fullName>
    </submittedName>
</protein>
<keyword evidence="2" id="KW-1185">Reference proteome</keyword>
<sequence>MNDELSAAVGYSLVGEPATEGVYCDLMDDFNPLCIQDSVFDDNFDAEATRTFSADPLDARDCVAVTPVEDGTEMDFSDPLCTENHDGSLYEVTADETCQATGGVSVNGSGGGRRERRKQRRYRTTFSSFQLEELEKAFQQSRYPDVFAREDLAAKIQLTEARVQVWFQNRRAKFRKQERHDAKRLSSLLAEASILASEGNIDSAVAVDGLAGISVDVLKGLLSGISGDSFADPTQIGVVEPLMEGFGNGCVTGSCDISTAGLATDGAAAVTAGFSAPDFELHPQPAHSTQATETQNQPGNTSGAVAPDGDLLQIAFGSAVEDLTPPSSLVDCGDSTLSDSVQSMFVEMCFPSDMHEGEL</sequence>
<dbReference type="Proteomes" id="UP000821865">
    <property type="component" value="Chromosome 2"/>
</dbReference>
<reference evidence="1" key="1">
    <citation type="submission" date="2020-05" db="EMBL/GenBank/DDBJ databases">
        <title>Large-scale comparative analyses of tick genomes elucidate their genetic diversity and vector capacities.</title>
        <authorList>
            <person name="Jia N."/>
            <person name="Wang J."/>
            <person name="Shi W."/>
            <person name="Du L."/>
            <person name="Sun Y."/>
            <person name="Zhan W."/>
            <person name="Jiang J."/>
            <person name="Wang Q."/>
            <person name="Zhang B."/>
            <person name="Ji P."/>
            <person name="Sakyi L.B."/>
            <person name="Cui X."/>
            <person name="Yuan T."/>
            <person name="Jiang B."/>
            <person name="Yang W."/>
            <person name="Lam T.T.-Y."/>
            <person name="Chang Q."/>
            <person name="Ding S."/>
            <person name="Wang X."/>
            <person name="Zhu J."/>
            <person name="Ruan X."/>
            <person name="Zhao L."/>
            <person name="Wei J."/>
            <person name="Que T."/>
            <person name="Du C."/>
            <person name="Cheng J."/>
            <person name="Dai P."/>
            <person name="Han X."/>
            <person name="Huang E."/>
            <person name="Gao Y."/>
            <person name="Liu J."/>
            <person name="Shao H."/>
            <person name="Ye R."/>
            <person name="Li L."/>
            <person name="Wei W."/>
            <person name="Wang X."/>
            <person name="Wang C."/>
            <person name="Yang T."/>
            <person name="Huo Q."/>
            <person name="Li W."/>
            <person name="Guo W."/>
            <person name="Chen H."/>
            <person name="Zhou L."/>
            <person name="Ni X."/>
            <person name="Tian J."/>
            <person name="Zhou Y."/>
            <person name="Sheng Y."/>
            <person name="Liu T."/>
            <person name="Pan Y."/>
            <person name="Xia L."/>
            <person name="Li J."/>
            <person name="Zhao F."/>
            <person name="Cao W."/>
        </authorList>
    </citation>
    <scope>NUCLEOTIDE SEQUENCE</scope>
    <source>
        <strain evidence="1">Dsil-2018</strain>
    </source>
</reference>
<comment type="caution">
    <text evidence="1">The sequence shown here is derived from an EMBL/GenBank/DDBJ whole genome shotgun (WGS) entry which is preliminary data.</text>
</comment>
<evidence type="ECO:0000313" key="1">
    <source>
        <dbReference type="EMBL" id="KAH7966602.1"/>
    </source>
</evidence>
<organism evidence="1 2">
    <name type="scientific">Dermacentor silvarum</name>
    <name type="common">Tick</name>
    <dbReference type="NCBI Taxonomy" id="543639"/>
    <lineage>
        <taxon>Eukaryota</taxon>
        <taxon>Metazoa</taxon>
        <taxon>Ecdysozoa</taxon>
        <taxon>Arthropoda</taxon>
        <taxon>Chelicerata</taxon>
        <taxon>Arachnida</taxon>
        <taxon>Acari</taxon>
        <taxon>Parasitiformes</taxon>
        <taxon>Ixodida</taxon>
        <taxon>Ixodoidea</taxon>
        <taxon>Ixodidae</taxon>
        <taxon>Rhipicephalinae</taxon>
        <taxon>Dermacentor</taxon>
    </lineage>
</organism>
<proteinExistence type="predicted"/>
<gene>
    <name evidence="1" type="ORF">HPB49_017998</name>
</gene>
<name>A0ACB8DEL5_DERSI</name>
<accession>A0ACB8DEL5</accession>